<dbReference type="InterPro" id="IPR003439">
    <property type="entry name" value="ABC_transporter-like_ATP-bd"/>
</dbReference>
<dbReference type="PANTHER" id="PTHR43152:SF3">
    <property type="entry name" value="UVRABC SYSTEM PROTEIN A"/>
    <property type="match status" value="1"/>
</dbReference>
<evidence type="ECO:0000259" key="17">
    <source>
        <dbReference type="Pfam" id="PF00005"/>
    </source>
</evidence>
<sequence>MTESQSIIVHNAHQNNLKDISLKIHKHAITVFTGLSGAGKSSLVFDTIAASSRRELNETFPSFTQQYLPKYGQPHVDKIDNLPVAIVIQQKKIGKNPRSTLATYTGIYSLMRLLFSRAGKPFVGYSDTFSFNLPQGMCPHCQGLGYVDDINPDKIIDYDKSLNEGAITFVSFGPNTWRWRRYATTGIFDNDKPIKDYSQHELDMLLYAPQQKLTDAGPDWNNSILYEGVIPRIKRSIINSAEGKHHQKAIQEVVDHHACPVCHGTKLRKPVLGCKINDKNIADVLQMDLVHALEFLQSIKTPLVQGIIRELSTKLSSLIDLGLEYLTLDRTTETLSGGETQRIKIAKFMNSSLVDMVYILDEPSVGLHPKDIQLIKRALIKLRDNGNTVLIVEHNPELIPIAQYVVEIGPKAGADGGHITFNGTFAELMKSDTITGKGLRAKLQFNQHPRSFTKTLDLNHVSVHNLKDVSVKIPLGVETVISGVAGSGKSSLMQAVKDHLTEPYIDLSQDAVGANIRATPATYLDILNEIRKLFGDANHVSRTLFSYNGKGKCPVCKGKGVVITNMAFMDPVIQTCEACHGKRYSDEALQYKYQGLDISQVLNMSIAKAIPFFANTAKVEKPLVNMQRVGLDYLSLGQSLDTLSGGELQRLKLALQLNQTGKIYLLDEPTAGLHMFNVGTIIKLFKELVAANNTLIIVEHNIEVISSADWLIDVGPKAGRYGGEILYSGTPIDSTKSQKSVTGQAMLEYNKQRN</sequence>
<dbReference type="Gene3D" id="1.20.1580.10">
    <property type="entry name" value="ABC transporter ATPase like domain"/>
    <property type="match status" value="2"/>
</dbReference>
<proteinExistence type="inferred from homology"/>
<evidence type="ECO:0000313" key="20">
    <source>
        <dbReference type="Proteomes" id="UP000831181"/>
    </source>
</evidence>
<evidence type="ECO:0000256" key="9">
    <source>
        <dbReference type="ARBA" id="ARBA00022833"/>
    </source>
</evidence>
<dbReference type="AlphaFoldDB" id="A0A976RSB5"/>
<dbReference type="KEGG" id="lbe:MOO44_01780"/>
<evidence type="ECO:0000313" key="19">
    <source>
        <dbReference type="EMBL" id="UQS86932.1"/>
    </source>
</evidence>
<keyword evidence="13" id="KW-0234">DNA repair</keyword>
<keyword evidence="10" id="KW-0067">ATP-binding</keyword>
<dbReference type="GO" id="GO:0005737">
    <property type="term" value="C:cytoplasm"/>
    <property type="evidence" value="ECO:0007669"/>
    <property type="project" value="UniProtKB-SubCell"/>
</dbReference>
<dbReference type="SUPFAM" id="SSF52540">
    <property type="entry name" value="P-loop containing nucleoside triphosphate hydrolases"/>
    <property type="match status" value="2"/>
</dbReference>
<keyword evidence="9" id="KW-0862">Zinc</keyword>
<evidence type="ECO:0000256" key="7">
    <source>
        <dbReference type="ARBA" id="ARBA00022769"/>
    </source>
</evidence>
<dbReference type="Gene3D" id="3.40.50.300">
    <property type="entry name" value="P-loop containing nucleotide triphosphate hydrolases"/>
    <property type="match status" value="2"/>
</dbReference>
<feature type="domain" description="UvrA DNA-binding" evidence="18">
    <location>
        <begin position="152"/>
        <end position="238"/>
    </location>
</feature>
<protein>
    <recommendedName>
        <fullName evidence="15">UvrABC system protein A</fullName>
    </recommendedName>
    <alternativeName>
        <fullName evidence="16">Excinuclease ABC subunit A</fullName>
    </alternativeName>
</protein>
<keyword evidence="4" id="KW-0677">Repeat</keyword>
<evidence type="ECO:0000256" key="15">
    <source>
        <dbReference type="ARBA" id="ARBA00039316"/>
    </source>
</evidence>
<evidence type="ECO:0000256" key="10">
    <source>
        <dbReference type="ARBA" id="ARBA00022840"/>
    </source>
</evidence>
<dbReference type="GO" id="GO:0005524">
    <property type="term" value="F:ATP binding"/>
    <property type="evidence" value="ECO:0007669"/>
    <property type="project" value="UniProtKB-KW"/>
</dbReference>
<evidence type="ECO:0000256" key="2">
    <source>
        <dbReference type="ARBA" id="ARBA00022490"/>
    </source>
</evidence>
<dbReference type="GO" id="GO:0016887">
    <property type="term" value="F:ATP hydrolysis activity"/>
    <property type="evidence" value="ECO:0007669"/>
    <property type="project" value="InterPro"/>
</dbReference>
<evidence type="ECO:0000256" key="5">
    <source>
        <dbReference type="ARBA" id="ARBA00022741"/>
    </source>
</evidence>
<keyword evidence="8" id="KW-0863">Zinc-finger</keyword>
<keyword evidence="6" id="KW-0227">DNA damage</keyword>
<dbReference type="GO" id="GO:0008270">
    <property type="term" value="F:zinc ion binding"/>
    <property type="evidence" value="ECO:0007669"/>
    <property type="project" value="UniProtKB-KW"/>
</dbReference>
<keyword evidence="5" id="KW-0547">Nucleotide-binding</keyword>
<keyword evidence="20" id="KW-1185">Reference proteome</keyword>
<dbReference type="EMBL" id="CP093361">
    <property type="protein sequence ID" value="UQS86932.1"/>
    <property type="molecule type" value="Genomic_DNA"/>
</dbReference>
<evidence type="ECO:0000256" key="12">
    <source>
        <dbReference type="ARBA" id="ARBA00023125"/>
    </source>
</evidence>
<evidence type="ECO:0000256" key="16">
    <source>
        <dbReference type="ARBA" id="ARBA00042156"/>
    </source>
</evidence>
<evidence type="ECO:0000256" key="6">
    <source>
        <dbReference type="ARBA" id="ARBA00022763"/>
    </source>
</evidence>
<dbReference type="GO" id="GO:0003677">
    <property type="term" value="F:DNA binding"/>
    <property type="evidence" value="ECO:0007669"/>
    <property type="project" value="UniProtKB-KW"/>
</dbReference>
<evidence type="ECO:0000256" key="11">
    <source>
        <dbReference type="ARBA" id="ARBA00022881"/>
    </source>
</evidence>
<dbReference type="InterPro" id="IPR041552">
    <property type="entry name" value="UvrA_DNA-bd"/>
</dbReference>
<dbReference type="InterPro" id="IPR027417">
    <property type="entry name" value="P-loop_NTPase"/>
</dbReference>
<gene>
    <name evidence="19" type="ORF">MOO44_01780</name>
</gene>
<keyword evidence="7" id="KW-0228">DNA excision</keyword>
<reference evidence="19" key="1">
    <citation type="journal article" date="2022" name="Int. J. Syst. Evol. Microbiol.">
        <title>Apilactobacillus apisilvae sp. nov., Nicolia spurrieriana gen. nov. sp. nov., Bombilactobacillus folatiphilus sp. nov. and Bombilactobacillus thymidiniphilus sp. nov., four new lactic acid bacterial isolates from stingless bees Tetragonula carbonaria and Austroplebeia australis.</title>
        <authorList>
            <person name="Oliphant S.A."/>
            <person name="Watson-Haigh N.S."/>
            <person name="Sumby K.M."/>
            <person name="Gardner J."/>
            <person name="Groom S."/>
            <person name="Jiranek V."/>
        </authorList>
    </citation>
    <scope>NUCLEOTIDE SEQUENCE</scope>
    <source>
        <strain evidence="19">SGEP1_A5</strain>
    </source>
</reference>
<dbReference type="Pfam" id="PF17755">
    <property type="entry name" value="UvrA_DNA-bind"/>
    <property type="match status" value="1"/>
</dbReference>
<dbReference type="PROSITE" id="PS00211">
    <property type="entry name" value="ABC_TRANSPORTER_1"/>
    <property type="match status" value="1"/>
</dbReference>
<keyword evidence="3" id="KW-0479">Metal-binding</keyword>
<keyword evidence="11" id="KW-0267">Excision nuclease</keyword>
<dbReference type="RefSeq" id="WP_260116732.1">
    <property type="nucleotide sequence ID" value="NZ_CP093361.1"/>
</dbReference>
<evidence type="ECO:0000256" key="13">
    <source>
        <dbReference type="ARBA" id="ARBA00023204"/>
    </source>
</evidence>
<accession>A0A976RSB5</accession>
<dbReference type="GO" id="GO:0004518">
    <property type="term" value="F:nuclease activity"/>
    <property type="evidence" value="ECO:0007669"/>
    <property type="project" value="UniProtKB-KW"/>
</dbReference>
<comment type="similarity">
    <text evidence="14">Belongs to the ABC transporter superfamily. UvrA family.</text>
</comment>
<dbReference type="PANTHER" id="PTHR43152">
    <property type="entry name" value="UVRABC SYSTEM PROTEIN A"/>
    <property type="match status" value="1"/>
</dbReference>
<evidence type="ECO:0000259" key="18">
    <source>
        <dbReference type="Pfam" id="PF17755"/>
    </source>
</evidence>
<evidence type="ECO:0000256" key="1">
    <source>
        <dbReference type="ARBA" id="ARBA00004496"/>
    </source>
</evidence>
<dbReference type="Gene3D" id="1.10.8.280">
    <property type="entry name" value="ABC transporter ATPase domain-like"/>
    <property type="match status" value="1"/>
</dbReference>
<dbReference type="Proteomes" id="UP000831181">
    <property type="component" value="Chromosome"/>
</dbReference>
<keyword evidence="2" id="KW-0963">Cytoplasm</keyword>
<evidence type="ECO:0000256" key="3">
    <source>
        <dbReference type="ARBA" id="ARBA00022723"/>
    </source>
</evidence>
<evidence type="ECO:0000256" key="14">
    <source>
        <dbReference type="ARBA" id="ARBA00038000"/>
    </source>
</evidence>
<feature type="domain" description="ABC transporter" evidence="17">
    <location>
        <begin position="466"/>
        <end position="671"/>
    </location>
</feature>
<keyword evidence="12" id="KW-0238">DNA-binding</keyword>
<name>A0A976RSB5_9LACO</name>
<evidence type="ECO:0000256" key="4">
    <source>
        <dbReference type="ARBA" id="ARBA00022737"/>
    </source>
</evidence>
<comment type="subcellular location">
    <subcellularLocation>
        <location evidence="1">Cytoplasm</location>
    </subcellularLocation>
</comment>
<dbReference type="Pfam" id="PF00005">
    <property type="entry name" value="ABC_tran"/>
    <property type="match status" value="1"/>
</dbReference>
<evidence type="ECO:0000256" key="8">
    <source>
        <dbReference type="ARBA" id="ARBA00022771"/>
    </source>
</evidence>
<organism evidence="19 20">
    <name type="scientific">Nicoliella spurrieriana</name>
    <dbReference type="NCBI Taxonomy" id="2925830"/>
    <lineage>
        <taxon>Bacteria</taxon>
        <taxon>Bacillati</taxon>
        <taxon>Bacillota</taxon>
        <taxon>Bacilli</taxon>
        <taxon>Lactobacillales</taxon>
        <taxon>Lactobacillaceae</taxon>
        <taxon>Nicoliella</taxon>
    </lineage>
</organism>
<dbReference type="GO" id="GO:0006281">
    <property type="term" value="P:DNA repair"/>
    <property type="evidence" value="ECO:0007669"/>
    <property type="project" value="UniProtKB-KW"/>
</dbReference>
<dbReference type="InterPro" id="IPR017871">
    <property type="entry name" value="ABC_transporter-like_CS"/>
</dbReference>